<dbReference type="AlphaFoldDB" id="A0A0K0FIW9"/>
<dbReference type="SUPFAM" id="SSF55797">
    <property type="entry name" value="PR-1-like"/>
    <property type="match status" value="1"/>
</dbReference>
<dbReference type="WBParaSite" id="SVE_0884100.1">
    <property type="protein sequence ID" value="SVE_0884100.1"/>
    <property type="gene ID" value="SVE_0884100"/>
</dbReference>
<reference evidence="3" key="2">
    <citation type="submission" date="2015-08" db="UniProtKB">
        <authorList>
            <consortium name="WormBaseParasite"/>
        </authorList>
    </citation>
    <scope>IDENTIFICATION</scope>
</reference>
<evidence type="ECO:0000259" key="1">
    <source>
        <dbReference type="Pfam" id="PF00188"/>
    </source>
</evidence>
<dbReference type="InterPro" id="IPR014044">
    <property type="entry name" value="CAP_dom"/>
</dbReference>
<sequence>MLSKNQSISVYWRKFWLDCDIDCFFSINYAIAKIKVSLLFENYKFITKYVTEINYYRRTLKKEPLHFNQKLNVLATKKAESIAVGKWFTPGLRKDHHDMVGYASNGYAVHVLKILCEIAYNIKYISKEQSQKNRDFMLLMSSSFRYVGFGFSKKIKQC</sequence>
<dbReference type="Pfam" id="PF00188">
    <property type="entry name" value="CAP"/>
    <property type="match status" value="1"/>
</dbReference>
<feature type="domain" description="SCP" evidence="1">
    <location>
        <begin position="51"/>
        <end position="153"/>
    </location>
</feature>
<evidence type="ECO:0000313" key="3">
    <source>
        <dbReference type="WBParaSite" id="SVE_0884100.1"/>
    </source>
</evidence>
<organism evidence="2 3">
    <name type="scientific">Strongyloides venezuelensis</name>
    <name type="common">Threadworm</name>
    <dbReference type="NCBI Taxonomy" id="75913"/>
    <lineage>
        <taxon>Eukaryota</taxon>
        <taxon>Metazoa</taxon>
        <taxon>Ecdysozoa</taxon>
        <taxon>Nematoda</taxon>
        <taxon>Chromadorea</taxon>
        <taxon>Rhabditida</taxon>
        <taxon>Tylenchina</taxon>
        <taxon>Panagrolaimomorpha</taxon>
        <taxon>Strongyloidoidea</taxon>
        <taxon>Strongyloididae</taxon>
        <taxon>Strongyloides</taxon>
    </lineage>
</organism>
<reference evidence="2" key="1">
    <citation type="submission" date="2014-07" db="EMBL/GenBank/DDBJ databases">
        <authorList>
            <person name="Martin A.A"/>
            <person name="De Silva N."/>
        </authorList>
    </citation>
    <scope>NUCLEOTIDE SEQUENCE</scope>
</reference>
<evidence type="ECO:0000313" key="2">
    <source>
        <dbReference type="Proteomes" id="UP000035680"/>
    </source>
</evidence>
<proteinExistence type="predicted"/>
<dbReference type="InterPro" id="IPR035940">
    <property type="entry name" value="CAP_sf"/>
</dbReference>
<dbReference type="Proteomes" id="UP000035680">
    <property type="component" value="Unassembled WGS sequence"/>
</dbReference>
<protein>
    <submittedName>
        <fullName evidence="3">SCP domain-containing protein</fullName>
    </submittedName>
</protein>
<accession>A0A0K0FIW9</accession>
<keyword evidence="2" id="KW-1185">Reference proteome</keyword>
<name>A0A0K0FIW9_STRVS</name>